<keyword evidence="5" id="KW-1185">Reference proteome</keyword>
<dbReference type="Pfam" id="PF02634">
    <property type="entry name" value="FdhD-NarQ"/>
    <property type="match status" value="1"/>
</dbReference>
<keyword evidence="1 3" id="KW-0963">Cytoplasm</keyword>
<comment type="function">
    <text evidence="3">Required for formate dehydrogenase (FDH) activity. Acts as a sulfur carrier protein that transfers sulfur from IscS to the molybdenum cofactor prior to its insertion into FDH.</text>
</comment>
<feature type="binding site" evidence="3">
    <location>
        <begin position="264"/>
        <end position="269"/>
    </location>
    <ligand>
        <name>Mo-bis(molybdopterin guanine dinucleotide)</name>
        <dbReference type="ChEBI" id="CHEBI:60539"/>
    </ligand>
</feature>
<dbReference type="HAMAP" id="MF_00187">
    <property type="entry name" value="FdhD"/>
    <property type="match status" value="1"/>
</dbReference>
<evidence type="ECO:0000256" key="3">
    <source>
        <dbReference type="HAMAP-Rule" id="MF_00187"/>
    </source>
</evidence>
<dbReference type="NCBIfam" id="TIGR00129">
    <property type="entry name" value="fdhD_narQ"/>
    <property type="match status" value="1"/>
</dbReference>
<dbReference type="GO" id="GO:0016783">
    <property type="term" value="F:sulfurtransferase activity"/>
    <property type="evidence" value="ECO:0007669"/>
    <property type="project" value="InterPro"/>
</dbReference>
<dbReference type="InterPro" id="IPR016193">
    <property type="entry name" value="Cytidine_deaminase-like"/>
</dbReference>
<dbReference type="GO" id="GO:0006777">
    <property type="term" value="P:Mo-molybdopterin cofactor biosynthetic process"/>
    <property type="evidence" value="ECO:0007669"/>
    <property type="project" value="UniProtKB-UniRule"/>
</dbReference>
<protein>
    <recommendedName>
        <fullName evidence="3">Sulfur carrier protein FdhD</fullName>
    </recommendedName>
</protein>
<dbReference type="Gene3D" id="3.10.20.10">
    <property type="match status" value="1"/>
</dbReference>
<keyword evidence="2 3" id="KW-0501">Molybdenum cofactor biosynthesis</keyword>
<dbReference type="PIRSF" id="PIRSF015626">
    <property type="entry name" value="FdhD"/>
    <property type="match status" value="1"/>
</dbReference>
<dbReference type="PANTHER" id="PTHR30592:SF1">
    <property type="entry name" value="SULFUR CARRIER PROTEIN FDHD"/>
    <property type="match status" value="1"/>
</dbReference>
<dbReference type="Gene3D" id="3.40.140.10">
    <property type="entry name" value="Cytidine Deaminase, domain 2"/>
    <property type="match status" value="1"/>
</dbReference>
<reference evidence="4 5" key="1">
    <citation type="submission" date="2019-03" db="EMBL/GenBank/DDBJ databases">
        <title>Genomic Encyclopedia of Type Strains, Phase IV (KMG-IV): sequencing the most valuable type-strain genomes for metagenomic binning, comparative biology and taxonomic classification.</title>
        <authorList>
            <person name="Goeker M."/>
        </authorList>
    </citation>
    <scope>NUCLEOTIDE SEQUENCE [LARGE SCALE GENOMIC DNA]</scope>
    <source>
        <strain evidence="4 5">DSM 25082</strain>
    </source>
</reference>
<comment type="subcellular location">
    <subcellularLocation>
        <location evidence="3">Cytoplasm</location>
    </subcellularLocation>
</comment>
<comment type="similarity">
    <text evidence="3">Belongs to the FdhD family.</text>
</comment>
<proteinExistence type="inferred from homology"/>
<dbReference type="AlphaFoldDB" id="A0A4R6N723"/>
<evidence type="ECO:0000313" key="5">
    <source>
        <dbReference type="Proteomes" id="UP000295357"/>
    </source>
</evidence>
<organism evidence="4 5">
    <name type="scientific">Roseateles asaccharophilus</name>
    <dbReference type="NCBI Taxonomy" id="582607"/>
    <lineage>
        <taxon>Bacteria</taxon>
        <taxon>Pseudomonadati</taxon>
        <taxon>Pseudomonadota</taxon>
        <taxon>Betaproteobacteria</taxon>
        <taxon>Burkholderiales</taxon>
        <taxon>Sphaerotilaceae</taxon>
        <taxon>Roseateles</taxon>
    </lineage>
</organism>
<name>A0A4R6N723_9BURK</name>
<evidence type="ECO:0000256" key="1">
    <source>
        <dbReference type="ARBA" id="ARBA00022490"/>
    </source>
</evidence>
<dbReference type="EMBL" id="SNXE01000005">
    <property type="protein sequence ID" value="TDP09199.1"/>
    <property type="molecule type" value="Genomic_DNA"/>
</dbReference>
<dbReference type="GO" id="GO:0097163">
    <property type="term" value="F:sulfur carrier activity"/>
    <property type="evidence" value="ECO:0007669"/>
    <property type="project" value="UniProtKB-UniRule"/>
</dbReference>
<dbReference type="InterPro" id="IPR003786">
    <property type="entry name" value="FdhD"/>
</dbReference>
<evidence type="ECO:0000313" key="4">
    <source>
        <dbReference type="EMBL" id="TDP09199.1"/>
    </source>
</evidence>
<dbReference type="PANTHER" id="PTHR30592">
    <property type="entry name" value="FORMATE DEHYDROGENASE"/>
    <property type="match status" value="1"/>
</dbReference>
<accession>A0A4R6N723</accession>
<dbReference type="OrthoDB" id="3197277at2"/>
<gene>
    <name evidence="3" type="primary">fdhD</name>
    <name evidence="4" type="ORF">DFR39_10535</name>
</gene>
<comment type="caution">
    <text evidence="4">The sequence shown here is derived from an EMBL/GenBank/DDBJ whole genome shotgun (WGS) entry which is preliminary data.</text>
</comment>
<dbReference type="SUPFAM" id="SSF53927">
    <property type="entry name" value="Cytidine deaminase-like"/>
    <property type="match status" value="1"/>
</dbReference>
<dbReference type="Proteomes" id="UP000295357">
    <property type="component" value="Unassembled WGS sequence"/>
</dbReference>
<feature type="active site" description="Cysteine persulfide intermediate" evidence="3">
    <location>
        <position position="124"/>
    </location>
</feature>
<dbReference type="GO" id="GO:0005737">
    <property type="term" value="C:cytoplasm"/>
    <property type="evidence" value="ECO:0007669"/>
    <property type="project" value="UniProtKB-SubCell"/>
</dbReference>
<sequence>MKRIALDTSEQALPAAVVEVHPLRLGTGGRQADADAGEWVAEEVPIALEFNGLSHAVMLATPLDLEDFALGFALSEGLLDSPADLLDLELQPQCQGLALRLTVTARCEMRLKERRRSLAGRTGCGLCGTDSLDQVFRPLAQRVSPPAVSLEALARAMRELAQAQPLQRRSGGVHAAAWCNTEGALQLVREDVGRHNALDKLVGALARQLGHEPQAGFVAVTSRASFEMVQKTAQAGIGLLAAVSAPTHLAIRQAQAAGLALAGFVREGRATFYAGAPAQAQPAR</sequence>
<evidence type="ECO:0000256" key="2">
    <source>
        <dbReference type="ARBA" id="ARBA00023150"/>
    </source>
</evidence>